<feature type="region of interest" description="Disordered" evidence="1">
    <location>
        <begin position="25"/>
        <end position="86"/>
    </location>
</feature>
<keyword evidence="3" id="KW-1185">Reference proteome</keyword>
<accession>A0A0L6U778</accession>
<dbReference type="VEuPathDB" id="FungiDB:VP01_924g5"/>
<evidence type="ECO:0000256" key="1">
    <source>
        <dbReference type="SAM" id="MobiDB-lite"/>
    </source>
</evidence>
<protein>
    <submittedName>
        <fullName evidence="2">Uncharacterized protein</fullName>
    </submittedName>
</protein>
<sequence length="169" mass="18551">MVDSNASVMDNIGLVIQANEDKARELAEELTSEPHQEDTRARKQKEGHGKNPEDQDQASLSGQDSRAAKNPQQPSHSSHNSSKETFDVTVSTRAISNLIHDMNITWKQATSTPASWNKPLLIELGANFVHRHGLDLERTVVFVDEAGFVTCTLDFGPAGHIPKLGQSKN</sequence>
<comment type="caution">
    <text evidence="2">The sequence shown here is derived from an EMBL/GenBank/DDBJ whole genome shotgun (WGS) entry which is preliminary data.</text>
</comment>
<dbReference type="Proteomes" id="UP000037035">
    <property type="component" value="Unassembled WGS sequence"/>
</dbReference>
<dbReference type="AlphaFoldDB" id="A0A0L6U778"/>
<dbReference type="STRING" id="27349.A0A0L6U778"/>
<evidence type="ECO:0000313" key="2">
    <source>
        <dbReference type="EMBL" id="KNZ44353.1"/>
    </source>
</evidence>
<gene>
    <name evidence="2" type="ORF">VP01_924g5</name>
</gene>
<feature type="compositionally biased region" description="Low complexity" evidence="1">
    <location>
        <begin position="70"/>
        <end position="80"/>
    </location>
</feature>
<organism evidence="2 3">
    <name type="scientific">Puccinia sorghi</name>
    <dbReference type="NCBI Taxonomy" id="27349"/>
    <lineage>
        <taxon>Eukaryota</taxon>
        <taxon>Fungi</taxon>
        <taxon>Dikarya</taxon>
        <taxon>Basidiomycota</taxon>
        <taxon>Pucciniomycotina</taxon>
        <taxon>Pucciniomycetes</taxon>
        <taxon>Pucciniales</taxon>
        <taxon>Pucciniaceae</taxon>
        <taxon>Puccinia</taxon>
    </lineage>
</organism>
<dbReference type="EMBL" id="LAVV01014882">
    <property type="protein sequence ID" value="KNZ44353.1"/>
    <property type="molecule type" value="Genomic_DNA"/>
</dbReference>
<name>A0A0L6U778_9BASI</name>
<evidence type="ECO:0000313" key="3">
    <source>
        <dbReference type="Proteomes" id="UP000037035"/>
    </source>
</evidence>
<feature type="compositionally biased region" description="Basic and acidic residues" evidence="1">
    <location>
        <begin position="25"/>
        <end position="53"/>
    </location>
</feature>
<proteinExistence type="predicted"/>
<reference evidence="2 3" key="1">
    <citation type="submission" date="2015-08" db="EMBL/GenBank/DDBJ databases">
        <title>Next Generation Sequencing and Analysis of the Genome of Puccinia sorghi L Schw, the Causal Agent of Maize Common Rust.</title>
        <authorList>
            <person name="Rochi L."/>
            <person name="Burguener G."/>
            <person name="Darino M."/>
            <person name="Turjanski A."/>
            <person name="Kreff E."/>
            <person name="Dieguez M.J."/>
            <person name="Sacco F."/>
        </authorList>
    </citation>
    <scope>NUCLEOTIDE SEQUENCE [LARGE SCALE GENOMIC DNA]</scope>
    <source>
        <strain evidence="2 3">RO10H11247</strain>
    </source>
</reference>